<keyword evidence="3" id="KW-1185">Reference proteome</keyword>
<feature type="region of interest" description="Disordered" evidence="1">
    <location>
        <begin position="1"/>
        <end position="32"/>
    </location>
</feature>
<reference evidence="2 3" key="1">
    <citation type="submission" date="2020-02" db="EMBL/GenBank/DDBJ databases">
        <authorList>
            <person name="Hogendoorn C."/>
        </authorList>
    </citation>
    <scope>NUCLEOTIDE SEQUENCE [LARGE SCALE GENOMIC DNA]</scope>
    <source>
        <strain evidence="2">METHB21</strain>
    </source>
</reference>
<proteinExistence type="predicted"/>
<evidence type="ECO:0000256" key="1">
    <source>
        <dbReference type="SAM" id="MobiDB-lite"/>
    </source>
</evidence>
<organism evidence="2 3">
    <name type="scientific">Candidatus Methylobacter favarea</name>
    <dbReference type="NCBI Taxonomy" id="2707345"/>
    <lineage>
        <taxon>Bacteria</taxon>
        <taxon>Pseudomonadati</taxon>
        <taxon>Pseudomonadota</taxon>
        <taxon>Gammaproteobacteria</taxon>
        <taxon>Methylococcales</taxon>
        <taxon>Methylococcaceae</taxon>
        <taxon>Methylobacter</taxon>
    </lineage>
</organism>
<evidence type="ECO:0000313" key="3">
    <source>
        <dbReference type="Proteomes" id="UP000494216"/>
    </source>
</evidence>
<comment type="caution">
    <text evidence="2">The sequence shown here is derived from an EMBL/GenBank/DDBJ whole genome shotgun (WGS) entry which is preliminary data.</text>
</comment>
<dbReference type="AlphaFoldDB" id="A0A8S0W9T7"/>
<accession>A0A8S0W9T7</accession>
<name>A0A8S0W9T7_9GAMM</name>
<protein>
    <submittedName>
        <fullName evidence="2">Uncharacterized protein</fullName>
    </submittedName>
</protein>
<sequence>MVQASFILRGLPGMSGGSASEGEAGKLKAQKQ</sequence>
<gene>
    <name evidence="2" type="ORF">METHB2_20047</name>
</gene>
<dbReference type="Proteomes" id="UP000494216">
    <property type="component" value="Unassembled WGS sequence"/>
</dbReference>
<dbReference type="EMBL" id="CADCXN010000047">
    <property type="protein sequence ID" value="CAA9890216.1"/>
    <property type="molecule type" value="Genomic_DNA"/>
</dbReference>
<evidence type="ECO:0000313" key="2">
    <source>
        <dbReference type="EMBL" id="CAA9890216.1"/>
    </source>
</evidence>